<comment type="caution">
    <text evidence="2">The sequence shown here is derived from an EMBL/GenBank/DDBJ whole genome shotgun (WGS) entry which is preliminary data.</text>
</comment>
<feature type="compositionally biased region" description="Low complexity" evidence="1">
    <location>
        <begin position="23"/>
        <end position="41"/>
    </location>
</feature>
<proteinExistence type="predicted"/>
<feature type="region of interest" description="Disordered" evidence="1">
    <location>
        <begin position="75"/>
        <end position="123"/>
    </location>
</feature>
<evidence type="ECO:0000256" key="1">
    <source>
        <dbReference type="SAM" id="MobiDB-lite"/>
    </source>
</evidence>
<reference evidence="2" key="1">
    <citation type="journal article" date="2023" name="Mol. Phylogenet. Evol.">
        <title>Genome-scale phylogeny and comparative genomics of the fungal order Sordariales.</title>
        <authorList>
            <person name="Hensen N."/>
            <person name="Bonometti L."/>
            <person name="Westerberg I."/>
            <person name="Brannstrom I.O."/>
            <person name="Guillou S."/>
            <person name="Cros-Aarteil S."/>
            <person name="Calhoun S."/>
            <person name="Haridas S."/>
            <person name="Kuo A."/>
            <person name="Mondo S."/>
            <person name="Pangilinan J."/>
            <person name="Riley R."/>
            <person name="LaButti K."/>
            <person name="Andreopoulos B."/>
            <person name="Lipzen A."/>
            <person name="Chen C."/>
            <person name="Yan M."/>
            <person name="Daum C."/>
            <person name="Ng V."/>
            <person name="Clum A."/>
            <person name="Steindorff A."/>
            <person name="Ohm R.A."/>
            <person name="Martin F."/>
            <person name="Silar P."/>
            <person name="Natvig D.O."/>
            <person name="Lalanne C."/>
            <person name="Gautier V."/>
            <person name="Ament-Velasquez S.L."/>
            <person name="Kruys A."/>
            <person name="Hutchinson M.I."/>
            <person name="Powell A.J."/>
            <person name="Barry K."/>
            <person name="Miller A.N."/>
            <person name="Grigoriev I.V."/>
            <person name="Debuchy R."/>
            <person name="Gladieux P."/>
            <person name="Hiltunen Thoren M."/>
            <person name="Johannesson H."/>
        </authorList>
    </citation>
    <scope>NUCLEOTIDE SEQUENCE</scope>
    <source>
        <strain evidence="2">PSN324</strain>
    </source>
</reference>
<accession>A0AAV9HFU9</accession>
<reference evidence="2" key="2">
    <citation type="submission" date="2023-06" db="EMBL/GenBank/DDBJ databases">
        <authorList>
            <consortium name="Lawrence Berkeley National Laboratory"/>
            <person name="Mondo S.J."/>
            <person name="Hensen N."/>
            <person name="Bonometti L."/>
            <person name="Westerberg I."/>
            <person name="Brannstrom I.O."/>
            <person name="Guillou S."/>
            <person name="Cros-Aarteil S."/>
            <person name="Calhoun S."/>
            <person name="Haridas S."/>
            <person name="Kuo A."/>
            <person name="Pangilinan J."/>
            <person name="Riley R."/>
            <person name="Labutti K."/>
            <person name="Andreopoulos B."/>
            <person name="Lipzen A."/>
            <person name="Chen C."/>
            <person name="Yanf M."/>
            <person name="Daum C."/>
            <person name="Ng V."/>
            <person name="Clum A."/>
            <person name="Steindorff A."/>
            <person name="Ohm R."/>
            <person name="Martin F."/>
            <person name="Silar P."/>
            <person name="Natvig D."/>
            <person name="Lalanne C."/>
            <person name="Gautier V."/>
            <person name="Ament-Velasquez S.L."/>
            <person name="Kruys A."/>
            <person name="Hutchinson M.I."/>
            <person name="Powell A.J."/>
            <person name="Barry K."/>
            <person name="Miller A.N."/>
            <person name="Grigoriev I.V."/>
            <person name="Debuchy R."/>
            <person name="Gladieux P."/>
            <person name="Thoren M.H."/>
            <person name="Johannesson H."/>
        </authorList>
    </citation>
    <scope>NUCLEOTIDE SEQUENCE</scope>
    <source>
        <strain evidence="2">PSN324</strain>
    </source>
</reference>
<feature type="compositionally biased region" description="Acidic residues" evidence="1">
    <location>
        <begin position="75"/>
        <end position="91"/>
    </location>
</feature>
<sequence length="402" mass="45092">MPPKRAASATVVEKPPTKKSRSSTDSTGSASSWATTESESNTPKRSNRWSAVSSSANADSEYRLKFVCLCELPFDDDDDEEDEEEDDDEEGDQGKDESSNKVKKVPHDGGKKCMCDKSGAEQPDHPWKLSYAGRSKLFAQRIMTQLRDPDYFDIYGKLEVVQNLMLDYEEATGNWREQWAICEALVYFLKMEGGELSQIDDGECANETYHLVGRLFMDMLATLEREKILTKDSEVLNLGHIMTLFMAMPAEMNPYGILDDSKQESLGPAKDKKKWHPHSFDSQILAYARKYDIKLYGSKDLDDLISEVEGEGEGDLPKPESNSSAKADVFEFAKKFKSYKSRYATTHDHGAGRKGKATIGGDKLDITSWSSAQRKAHAFNHKDPLGKKEIDSIKQGLVFQVS</sequence>
<feature type="compositionally biased region" description="Polar residues" evidence="1">
    <location>
        <begin position="48"/>
        <end position="57"/>
    </location>
</feature>
<gene>
    <name evidence="2" type="ORF">QBC42DRAFT_311034</name>
</gene>
<protein>
    <submittedName>
        <fullName evidence="2">Uncharacterized protein</fullName>
    </submittedName>
</protein>
<feature type="region of interest" description="Disordered" evidence="1">
    <location>
        <begin position="1"/>
        <end position="57"/>
    </location>
</feature>
<dbReference type="AlphaFoldDB" id="A0AAV9HFU9"/>
<dbReference type="EMBL" id="MU865029">
    <property type="protein sequence ID" value="KAK4459737.1"/>
    <property type="molecule type" value="Genomic_DNA"/>
</dbReference>
<dbReference type="Proteomes" id="UP001321749">
    <property type="component" value="Unassembled WGS sequence"/>
</dbReference>
<evidence type="ECO:0000313" key="3">
    <source>
        <dbReference type="Proteomes" id="UP001321749"/>
    </source>
</evidence>
<feature type="compositionally biased region" description="Basic and acidic residues" evidence="1">
    <location>
        <begin position="92"/>
        <end position="123"/>
    </location>
</feature>
<keyword evidence="3" id="KW-1185">Reference proteome</keyword>
<evidence type="ECO:0000313" key="2">
    <source>
        <dbReference type="EMBL" id="KAK4459737.1"/>
    </source>
</evidence>
<name>A0AAV9HFU9_9PEZI</name>
<organism evidence="2 3">
    <name type="scientific">Cladorrhinum samala</name>
    <dbReference type="NCBI Taxonomy" id="585594"/>
    <lineage>
        <taxon>Eukaryota</taxon>
        <taxon>Fungi</taxon>
        <taxon>Dikarya</taxon>
        <taxon>Ascomycota</taxon>
        <taxon>Pezizomycotina</taxon>
        <taxon>Sordariomycetes</taxon>
        <taxon>Sordariomycetidae</taxon>
        <taxon>Sordariales</taxon>
        <taxon>Podosporaceae</taxon>
        <taxon>Cladorrhinum</taxon>
    </lineage>
</organism>